<evidence type="ECO:0000313" key="7">
    <source>
        <dbReference type="EMBL" id="KRM43388.1"/>
    </source>
</evidence>
<name>A0A0R1YWI1_9LACO</name>
<keyword evidence="2 6" id="KW-0812">Transmembrane</keyword>
<evidence type="ECO:0000256" key="4">
    <source>
        <dbReference type="ARBA" id="ARBA00022989"/>
    </source>
</evidence>
<evidence type="ECO:0000256" key="5">
    <source>
        <dbReference type="ARBA" id="ARBA00023136"/>
    </source>
</evidence>
<sequence>MDTRQNTDKDKESRIDWGIIFCVLMLALIGLASIYVAASHDSSATSVTRQVASQLVWYVIGIVAIVVIMQFDSEQLWKVAPVTYWLGILLLASVLIFYSRVYYLNTGAKSWFSLFGLTFQPSEVMKPAYILMLGRVIVEHNDKYPLKTIRSDWLLIGKMIGWTIPVAVLLKLQNDFGTMLVFFAILGGMLIVSGITWKIILPSVITVFALGGTALALVIPQSGRRILEHIGFKAYQFNRVDTWLHPSADTSNQGYQLWQSMKAIGSGGIFGTGFNQSHVYVPVRESDMIFSVIGENFGFIGSCVLIFLYFLLIYQMIKVTFETRNVFYAYISTGVIMMILFHVFENVGMSIGLLPLTGIPLPFVSAGGSALIGNMIGIGLIMSMQYHNKSYMFGEDKEFS</sequence>
<dbReference type="InterPro" id="IPR018365">
    <property type="entry name" value="Cell_cycle_FtsW-rel_CS"/>
</dbReference>
<dbReference type="GO" id="GO:0015648">
    <property type="term" value="F:lipid-linked peptidoglycan transporter activity"/>
    <property type="evidence" value="ECO:0007669"/>
    <property type="project" value="TreeGrafter"/>
</dbReference>
<feature type="transmembrane region" description="Helical" evidence="6">
    <location>
        <begin position="326"/>
        <end position="344"/>
    </location>
</feature>
<keyword evidence="3" id="KW-0133">Cell shape</keyword>
<dbReference type="RefSeq" id="WP_056980532.1">
    <property type="nucleotide sequence ID" value="NZ_AZFZ01000034.1"/>
</dbReference>
<dbReference type="GO" id="GO:0051301">
    <property type="term" value="P:cell division"/>
    <property type="evidence" value="ECO:0007669"/>
    <property type="project" value="InterPro"/>
</dbReference>
<evidence type="ECO:0000256" key="1">
    <source>
        <dbReference type="ARBA" id="ARBA00004141"/>
    </source>
</evidence>
<dbReference type="PATRIC" id="fig|1423786.4.peg.1650"/>
<dbReference type="GO" id="GO:0032153">
    <property type="term" value="C:cell division site"/>
    <property type="evidence" value="ECO:0007669"/>
    <property type="project" value="TreeGrafter"/>
</dbReference>
<feature type="transmembrane region" description="Helical" evidence="6">
    <location>
        <begin position="288"/>
        <end position="314"/>
    </location>
</feature>
<feature type="transmembrane region" description="Helical" evidence="6">
    <location>
        <begin position="364"/>
        <end position="382"/>
    </location>
</feature>
<comment type="subcellular location">
    <subcellularLocation>
        <location evidence="1">Membrane</location>
        <topology evidence="1">Multi-pass membrane protein</topology>
    </subcellularLocation>
</comment>
<dbReference type="Proteomes" id="UP000051010">
    <property type="component" value="Unassembled WGS sequence"/>
</dbReference>
<feature type="transmembrane region" description="Helical" evidence="6">
    <location>
        <begin position="17"/>
        <end position="39"/>
    </location>
</feature>
<proteinExistence type="predicted"/>
<comment type="caution">
    <text evidence="7">The sequence shown here is derived from an EMBL/GenBank/DDBJ whole genome shotgun (WGS) entry which is preliminary data.</text>
</comment>
<accession>A0A0R1YWI1</accession>
<dbReference type="GO" id="GO:0008360">
    <property type="term" value="P:regulation of cell shape"/>
    <property type="evidence" value="ECO:0007669"/>
    <property type="project" value="UniProtKB-KW"/>
</dbReference>
<dbReference type="Pfam" id="PF01098">
    <property type="entry name" value="FTSW_RODA_SPOVE"/>
    <property type="match status" value="1"/>
</dbReference>
<dbReference type="PROSITE" id="PS00428">
    <property type="entry name" value="FTSW_RODA_SPOVE"/>
    <property type="match status" value="1"/>
</dbReference>
<keyword evidence="4 6" id="KW-1133">Transmembrane helix</keyword>
<evidence type="ECO:0000313" key="8">
    <source>
        <dbReference type="Proteomes" id="UP000051010"/>
    </source>
</evidence>
<dbReference type="EMBL" id="AZFZ01000034">
    <property type="protein sequence ID" value="KRM43388.1"/>
    <property type="molecule type" value="Genomic_DNA"/>
</dbReference>
<feature type="transmembrane region" description="Helical" evidence="6">
    <location>
        <begin position="176"/>
        <end position="192"/>
    </location>
</feature>
<protein>
    <submittedName>
        <fullName evidence="7">Cell cycle protein, FtsW RodA SpoVE family</fullName>
    </submittedName>
</protein>
<dbReference type="InterPro" id="IPR001182">
    <property type="entry name" value="FtsW/RodA"/>
</dbReference>
<dbReference type="AlphaFoldDB" id="A0A0R1YWI1"/>
<organism evidence="7 8">
    <name type="scientific">Lentilactobacillus parafarraginis DSM 18390 = JCM 14109</name>
    <dbReference type="NCBI Taxonomy" id="1423786"/>
    <lineage>
        <taxon>Bacteria</taxon>
        <taxon>Bacillati</taxon>
        <taxon>Bacillota</taxon>
        <taxon>Bacilli</taxon>
        <taxon>Lactobacillales</taxon>
        <taxon>Lactobacillaceae</taxon>
        <taxon>Lentilactobacillus</taxon>
    </lineage>
</organism>
<dbReference type="PANTHER" id="PTHR30474:SF1">
    <property type="entry name" value="PEPTIDOGLYCAN GLYCOSYLTRANSFERASE MRDB"/>
    <property type="match status" value="1"/>
</dbReference>
<reference evidence="7 8" key="1">
    <citation type="journal article" date="2015" name="Genome Announc.">
        <title>Expanding the biotechnology potential of lactobacilli through comparative genomics of 213 strains and associated genera.</title>
        <authorList>
            <person name="Sun Z."/>
            <person name="Harris H.M."/>
            <person name="McCann A."/>
            <person name="Guo C."/>
            <person name="Argimon S."/>
            <person name="Zhang W."/>
            <person name="Yang X."/>
            <person name="Jeffery I.B."/>
            <person name="Cooney J.C."/>
            <person name="Kagawa T.F."/>
            <person name="Liu W."/>
            <person name="Song Y."/>
            <person name="Salvetti E."/>
            <person name="Wrobel A."/>
            <person name="Rasinkangas P."/>
            <person name="Parkhill J."/>
            <person name="Rea M.C."/>
            <person name="O'Sullivan O."/>
            <person name="Ritari J."/>
            <person name="Douillard F.P."/>
            <person name="Paul Ross R."/>
            <person name="Yang R."/>
            <person name="Briner A.E."/>
            <person name="Felis G.E."/>
            <person name="de Vos W.M."/>
            <person name="Barrangou R."/>
            <person name="Klaenhammer T.R."/>
            <person name="Caufield P.W."/>
            <person name="Cui Y."/>
            <person name="Zhang H."/>
            <person name="O'Toole P.W."/>
        </authorList>
    </citation>
    <scope>NUCLEOTIDE SEQUENCE [LARGE SCALE GENOMIC DNA]</scope>
    <source>
        <strain evidence="7 8">DSM 18390</strain>
    </source>
</reference>
<evidence type="ECO:0000256" key="6">
    <source>
        <dbReference type="SAM" id="Phobius"/>
    </source>
</evidence>
<feature type="transmembrane region" description="Helical" evidence="6">
    <location>
        <begin position="153"/>
        <end position="170"/>
    </location>
</feature>
<gene>
    <name evidence="7" type="ORF">FD47_GL001545</name>
</gene>
<feature type="transmembrane region" description="Helical" evidence="6">
    <location>
        <begin position="51"/>
        <end position="71"/>
    </location>
</feature>
<keyword evidence="5 6" id="KW-0472">Membrane</keyword>
<evidence type="ECO:0000256" key="2">
    <source>
        <dbReference type="ARBA" id="ARBA00022692"/>
    </source>
</evidence>
<feature type="transmembrane region" description="Helical" evidence="6">
    <location>
        <begin position="83"/>
        <end position="103"/>
    </location>
</feature>
<evidence type="ECO:0000256" key="3">
    <source>
        <dbReference type="ARBA" id="ARBA00022960"/>
    </source>
</evidence>
<dbReference type="PANTHER" id="PTHR30474">
    <property type="entry name" value="CELL CYCLE PROTEIN"/>
    <property type="match status" value="1"/>
</dbReference>
<dbReference type="GO" id="GO:0005886">
    <property type="term" value="C:plasma membrane"/>
    <property type="evidence" value="ECO:0007669"/>
    <property type="project" value="TreeGrafter"/>
</dbReference>